<dbReference type="PANTHER" id="PTHR31580">
    <property type="entry name" value="FILAMENT-LIKE PLANT PROTEIN 4"/>
    <property type="match status" value="1"/>
</dbReference>
<dbReference type="AlphaFoldDB" id="A0AAV7HLN6"/>
<proteinExistence type="inferred from homology"/>
<evidence type="ECO:0000313" key="5">
    <source>
        <dbReference type="Proteomes" id="UP000775213"/>
    </source>
</evidence>
<gene>
    <name evidence="4" type="ORF">IEQ34_001851</name>
</gene>
<evidence type="ECO:0000256" key="3">
    <source>
        <dbReference type="SAM" id="Coils"/>
    </source>
</evidence>
<dbReference type="PANTHER" id="PTHR31580:SF49">
    <property type="entry name" value="FILAMENT-LIKE PLANT PROTEIN 3"/>
    <property type="match status" value="1"/>
</dbReference>
<dbReference type="EMBL" id="JAGFBR010000003">
    <property type="protein sequence ID" value="KAH0468619.1"/>
    <property type="molecule type" value="Genomic_DNA"/>
</dbReference>
<feature type="coiled-coil region" evidence="3">
    <location>
        <begin position="430"/>
        <end position="464"/>
    </location>
</feature>
<dbReference type="InterPro" id="IPR008587">
    <property type="entry name" value="FPP_plant"/>
</dbReference>
<feature type="coiled-coil region" evidence="3">
    <location>
        <begin position="609"/>
        <end position="826"/>
    </location>
</feature>
<keyword evidence="5" id="KW-1185">Reference proteome</keyword>
<name>A0AAV7HLN6_DENCH</name>
<dbReference type="Proteomes" id="UP000775213">
    <property type="component" value="Unassembled WGS sequence"/>
</dbReference>
<evidence type="ECO:0000256" key="1">
    <source>
        <dbReference type="ARBA" id="ARBA00005921"/>
    </source>
</evidence>
<dbReference type="Pfam" id="PF05911">
    <property type="entry name" value="FPP"/>
    <property type="match status" value="3"/>
</dbReference>
<organism evidence="4 5">
    <name type="scientific">Dendrobium chrysotoxum</name>
    <name type="common">Orchid</name>
    <dbReference type="NCBI Taxonomy" id="161865"/>
    <lineage>
        <taxon>Eukaryota</taxon>
        <taxon>Viridiplantae</taxon>
        <taxon>Streptophyta</taxon>
        <taxon>Embryophyta</taxon>
        <taxon>Tracheophyta</taxon>
        <taxon>Spermatophyta</taxon>
        <taxon>Magnoliopsida</taxon>
        <taxon>Liliopsida</taxon>
        <taxon>Asparagales</taxon>
        <taxon>Orchidaceae</taxon>
        <taxon>Epidendroideae</taxon>
        <taxon>Malaxideae</taxon>
        <taxon>Dendrobiinae</taxon>
        <taxon>Dendrobium</taxon>
    </lineage>
</organism>
<evidence type="ECO:0008006" key="6">
    <source>
        <dbReference type="Google" id="ProtNLM"/>
    </source>
</evidence>
<evidence type="ECO:0000256" key="2">
    <source>
        <dbReference type="ARBA" id="ARBA00023054"/>
    </source>
</evidence>
<feature type="coiled-coil region" evidence="3">
    <location>
        <begin position="169"/>
        <end position="296"/>
    </location>
</feature>
<sequence>MLRTLTWIGGVGFGEGNHRRPRALDRHPLIPSGFLKTRVRPQWSEIEVAVRGIFCEFILQFWTLKCNMMGMFIVEQEGMGVSASPNKARSPKLSSKLTGYDPNETIKSLHEKLSAALLSINAKEELVRKHVKVAEEAVAGWEKAEADVYALKKQVEVVLQKNSALEDRTKQLDAALKESVRQLKQSREEHEQNFCETIAKKTKEWEDEKFELKTQIMELQAKLDVKAETASFIDHQVFLKLQELEGEKSSLQIELLAKTEDLHFRTLERDLSAQAAETASKQHLESIKKLAKLEAECLRFRAASRKCSPLNDHFKQQCSDQKPFTSSVCVESLTDSQADFGKRLITLDNEPSCSDSWASSLIVEPDQFKNDKTTKRNLTASTIKIDLMDDFLEMEKLAALPEAGHERSSFDIDGDSDLSVTRDGPSRLEVEVMHRQLVELKQKIAKFETEKVEMEMTLSESRNQLKVTSDNLIIADNKLVELQQELSAANGSKLIFDLQMEKVDAKRKELESQLEVAQLEISKLNEKASFLERNCEKAVSMKLESKFKEMESVEEERKALAFQLEMAQSDFRKLHMSVDFLEKVIDKERKSSSEYLTRCRDMEIINIKSREMETQLISANREVNELNIKVHTLEVKLKEEEALSAMLAANMEDVEANMKTLGTQQESANVESMKLKERIKLLEEEVEQERTLSTELAAKYQHLKCQLSSADFETRQQHEKVRSLERIIDEKRALLTEFKAQAEASVEAKKIAWESQMRSAQFDVEDLHKKADLLERKGEEERANSAELAASREELEIKLESAHLEIQRLQDKVSLLRREVDKEISMFVELSIKKQDDKLLFRKEKDFIMDSEVFAACQKTIDSISQQLKFLSNFENLMLESDSCEPSSSSSKC</sequence>
<comment type="caution">
    <text evidence="4">The sequence shown here is derived from an EMBL/GenBank/DDBJ whole genome shotgun (WGS) entry which is preliminary data.</text>
</comment>
<protein>
    <recommendedName>
        <fullName evidence="6">Filament-like plant protein</fullName>
    </recommendedName>
</protein>
<accession>A0AAV7HLN6</accession>
<comment type="similarity">
    <text evidence="1">Belongs to the FPP family.</text>
</comment>
<evidence type="ECO:0000313" key="4">
    <source>
        <dbReference type="EMBL" id="KAH0468619.1"/>
    </source>
</evidence>
<reference evidence="4 5" key="1">
    <citation type="journal article" date="2021" name="Hortic Res">
        <title>Chromosome-scale assembly of the Dendrobium chrysotoxum genome enhances the understanding of orchid evolution.</title>
        <authorList>
            <person name="Zhang Y."/>
            <person name="Zhang G.Q."/>
            <person name="Zhang D."/>
            <person name="Liu X.D."/>
            <person name="Xu X.Y."/>
            <person name="Sun W.H."/>
            <person name="Yu X."/>
            <person name="Zhu X."/>
            <person name="Wang Z.W."/>
            <person name="Zhao X."/>
            <person name="Zhong W.Y."/>
            <person name="Chen H."/>
            <person name="Yin W.L."/>
            <person name="Huang T."/>
            <person name="Niu S.C."/>
            <person name="Liu Z.J."/>
        </authorList>
    </citation>
    <scope>NUCLEOTIDE SEQUENCE [LARGE SCALE GENOMIC DNA]</scope>
    <source>
        <strain evidence="4">Lindl</strain>
    </source>
</reference>
<keyword evidence="2 3" id="KW-0175">Coiled coil</keyword>
<feature type="coiled-coil region" evidence="3">
    <location>
        <begin position="500"/>
        <end position="570"/>
    </location>
</feature>